<comment type="cofactor">
    <cofactor evidence="1">
        <name>pyridoxal 5'-phosphate</name>
        <dbReference type="ChEBI" id="CHEBI:597326"/>
    </cofactor>
</comment>
<evidence type="ECO:0000256" key="3">
    <source>
        <dbReference type="ARBA" id="ARBA00012239"/>
    </source>
</evidence>
<dbReference type="Gene3D" id="3.90.1150.10">
    <property type="entry name" value="Aspartate Aminotransferase, domain 1"/>
    <property type="match status" value="1"/>
</dbReference>
<dbReference type="InParanoid" id="A0A1M7ISS1"/>
<dbReference type="InterPro" id="IPR015422">
    <property type="entry name" value="PyrdxlP-dep_Trfase_small"/>
</dbReference>
<protein>
    <recommendedName>
        <fullName evidence="3">cysteine desulfurase</fullName>
        <ecNumber evidence="3">2.8.1.7</ecNumber>
    </recommendedName>
</protein>
<dbReference type="RefSeq" id="WP_079554799.1">
    <property type="nucleotide sequence ID" value="NZ_LT670847.1"/>
</dbReference>
<dbReference type="SUPFAM" id="SSF53383">
    <property type="entry name" value="PLP-dependent transferases"/>
    <property type="match status" value="1"/>
</dbReference>
<dbReference type="InterPro" id="IPR000192">
    <property type="entry name" value="Aminotrans_V_dom"/>
</dbReference>
<dbReference type="GO" id="GO:0030170">
    <property type="term" value="F:pyridoxal phosphate binding"/>
    <property type="evidence" value="ECO:0007669"/>
    <property type="project" value="InterPro"/>
</dbReference>
<dbReference type="GO" id="GO:0031071">
    <property type="term" value="F:cysteine desulfurase activity"/>
    <property type="evidence" value="ECO:0007669"/>
    <property type="project" value="UniProtKB-EC"/>
</dbReference>
<evidence type="ECO:0000313" key="8">
    <source>
        <dbReference type="EMBL" id="SHM43663.1"/>
    </source>
</evidence>
<organism evidence="8 9">
    <name type="scientific">Vreelandella subglaciescola</name>
    <dbReference type="NCBI Taxonomy" id="29571"/>
    <lineage>
        <taxon>Bacteria</taxon>
        <taxon>Pseudomonadati</taxon>
        <taxon>Pseudomonadota</taxon>
        <taxon>Gammaproteobacteria</taxon>
        <taxon>Oceanospirillales</taxon>
        <taxon>Halomonadaceae</taxon>
        <taxon>Vreelandella</taxon>
    </lineage>
</organism>
<dbReference type="Pfam" id="PF00266">
    <property type="entry name" value="Aminotran_5"/>
    <property type="match status" value="1"/>
</dbReference>
<gene>
    <name evidence="8" type="ORF">SAMN05878437_2946</name>
</gene>
<evidence type="ECO:0000256" key="2">
    <source>
        <dbReference type="ARBA" id="ARBA00010447"/>
    </source>
</evidence>
<sequence length="429" mass="46111">MSHIAAEPLLAGAASQDASPLGEAPLDVARLREEFPVLQRKVHGKALVYLDNAATSQTPQPVIDVFSDYYGRYNANIHRGLHTLADEATAAFEGTRKTVRGFLNAPDARQIIFTRGTTEAINLVANSWGRANLAPGDEVLVSMLEHHSNIVPWQLLAREIGFTLKVVPVDADGALDQVAYLELLNERTRLVAVNHVSNAFGTVNPVADMAVAAHRAGALILVDGAQAVPHQAVDVQAIDADFYAFSGHKVYGPTGVGVLYGKRELLEAMPPWQGGGEMIRTVSFDGSTFAEIPHKFEAGTPAIAEVIALGRALEWVQSIGLGAIGQWEQELLRQATRDISKIDGLRILGTAPHKAGVLSFVVDGAHSQDIGLLIDQLGVAIRTGHHCAQPLLNHFGVDATCRASFAAYNTREEVDIFIAALNRVIGMLR</sequence>
<proteinExistence type="inferred from homology"/>
<name>A0A1M7ISS1_9GAMM</name>
<dbReference type="InterPro" id="IPR010970">
    <property type="entry name" value="Cys_dSase_SufS"/>
</dbReference>
<dbReference type="OrthoDB" id="9808002at2"/>
<keyword evidence="4" id="KW-0808">Transferase</keyword>
<dbReference type="CDD" id="cd06453">
    <property type="entry name" value="SufS_like"/>
    <property type="match status" value="1"/>
</dbReference>
<keyword evidence="5" id="KW-0663">Pyridoxal phosphate</keyword>
<feature type="domain" description="Aminotransferase class V" evidence="7">
    <location>
        <begin position="48"/>
        <end position="417"/>
    </location>
</feature>
<dbReference type="EC" id="2.8.1.7" evidence="3"/>
<dbReference type="NCBIfam" id="TIGR01979">
    <property type="entry name" value="sufS"/>
    <property type="match status" value="1"/>
</dbReference>
<reference evidence="8 9" key="1">
    <citation type="submission" date="2016-11" db="EMBL/GenBank/DDBJ databases">
        <authorList>
            <person name="Jaros S."/>
            <person name="Januszkiewicz K."/>
            <person name="Wedrychowicz H."/>
        </authorList>
    </citation>
    <scope>NUCLEOTIDE SEQUENCE [LARGE SCALE GENOMIC DNA]</scope>
    <source>
        <strain evidence="8 9">ACAM 12</strain>
    </source>
</reference>
<evidence type="ECO:0000256" key="4">
    <source>
        <dbReference type="ARBA" id="ARBA00022679"/>
    </source>
</evidence>
<accession>A0A1M7ISS1</accession>
<dbReference type="Proteomes" id="UP000190911">
    <property type="component" value="Chromosome I"/>
</dbReference>
<keyword evidence="8" id="KW-0456">Lyase</keyword>
<dbReference type="GO" id="GO:0006534">
    <property type="term" value="P:cysteine metabolic process"/>
    <property type="evidence" value="ECO:0007669"/>
    <property type="project" value="InterPro"/>
</dbReference>
<dbReference type="AlphaFoldDB" id="A0A1M7ISS1"/>
<comment type="catalytic activity">
    <reaction evidence="6">
        <text>(sulfur carrier)-H + L-cysteine = (sulfur carrier)-SH + L-alanine</text>
        <dbReference type="Rhea" id="RHEA:43892"/>
        <dbReference type="Rhea" id="RHEA-COMP:14737"/>
        <dbReference type="Rhea" id="RHEA-COMP:14739"/>
        <dbReference type="ChEBI" id="CHEBI:29917"/>
        <dbReference type="ChEBI" id="CHEBI:35235"/>
        <dbReference type="ChEBI" id="CHEBI:57972"/>
        <dbReference type="ChEBI" id="CHEBI:64428"/>
        <dbReference type="EC" id="2.8.1.7"/>
    </reaction>
</comment>
<keyword evidence="9" id="KW-1185">Reference proteome</keyword>
<dbReference type="GO" id="GO:0016829">
    <property type="term" value="F:lyase activity"/>
    <property type="evidence" value="ECO:0007669"/>
    <property type="project" value="UniProtKB-KW"/>
</dbReference>
<evidence type="ECO:0000256" key="6">
    <source>
        <dbReference type="ARBA" id="ARBA00050776"/>
    </source>
</evidence>
<dbReference type="PANTHER" id="PTHR43586:SF8">
    <property type="entry name" value="CYSTEINE DESULFURASE 1, CHLOROPLASTIC"/>
    <property type="match status" value="1"/>
</dbReference>
<dbReference type="PANTHER" id="PTHR43586">
    <property type="entry name" value="CYSTEINE DESULFURASE"/>
    <property type="match status" value="1"/>
</dbReference>
<dbReference type="EMBL" id="LT670847">
    <property type="protein sequence ID" value="SHM43663.1"/>
    <property type="molecule type" value="Genomic_DNA"/>
</dbReference>
<dbReference type="FunCoup" id="A0A1M7ISS1">
    <property type="interactions" value="517"/>
</dbReference>
<evidence type="ECO:0000256" key="5">
    <source>
        <dbReference type="ARBA" id="ARBA00022898"/>
    </source>
</evidence>
<dbReference type="InterPro" id="IPR015421">
    <property type="entry name" value="PyrdxlP-dep_Trfase_major"/>
</dbReference>
<dbReference type="InterPro" id="IPR015424">
    <property type="entry name" value="PyrdxlP-dep_Trfase"/>
</dbReference>
<evidence type="ECO:0000313" key="9">
    <source>
        <dbReference type="Proteomes" id="UP000190911"/>
    </source>
</evidence>
<evidence type="ECO:0000259" key="7">
    <source>
        <dbReference type="Pfam" id="PF00266"/>
    </source>
</evidence>
<dbReference type="Gene3D" id="3.40.640.10">
    <property type="entry name" value="Type I PLP-dependent aspartate aminotransferase-like (Major domain)"/>
    <property type="match status" value="1"/>
</dbReference>
<comment type="similarity">
    <text evidence="2">Belongs to the class-V pyridoxal-phosphate-dependent aminotransferase family. Csd subfamily.</text>
</comment>
<evidence type="ECO:0000256" key="1">
    <source>
        <dbReference type="ARBA" id="ARBA00001933"/>
    </source>
</evidence>
<dbReference type="STRING" id="29571.SAMN05878437_2946"/>